<evidence type="ECO:0000256" key="3">
    <source>
        <dbReference type="ARBA" id="ARBA00022676"/>
    </source>
</evidence>
<dbReference type="OrthoDB" id="1924787at2759"/>
<evidence type="ECO:0000256" key="1">
    <source>
        <dbReference type="ARBA" id="ARBA00004323"/>
    </source>
</evidence>
<comment type="caution">
    <text evidence="8">The sequence shown here is derived from an EMBL/GenBank/DDBJ whole genome shotgun (WGS) entry which is preliminary data.</text>
</comment>
<organism evidence="8 9">
    <name type="scientific">Tetracentron sinense</name>
    <name type="common">Spur-leaf</name>
    <dbReference type="NCBI Taxonomy" id="13715"/>
    <lineage>
        <taxon>Eukaryota</taxon>
        <taxon>Viridiplantae</taxon>
        <taxon>Streptophyta</taxon>
        <taxon>Embryophyta</taxon>
        <taxon>Tracheophyta</taxon>
        <taxon>Spermatophyta</taxon>
        <taxon>Magnoliopsida</taxon>
        <taxon>Trochodendrales</taxon>
        <taxon>Trochodendraceae</taxon>
        <taxon>Tetracentron</taxon>
    </lineage>
</organism>
<feature type="compositionally biased region" description="Basic residues" evidence="6">
    <location>
        <begin position="97"/>
        <end position="107"/>
    </location>
</feature>
<evidence type="ECO:0000259" key="7">
    <source>
        <dbReference type="Pfam" id="PF03016"/>
    </source>
</evidence>
<dbReference type="AlphaFoldDB" id="A0A835DQ28"/>
<dbReference type="InterPro" id="IPR004263">
    <property type="entry name" value="Exostosin"/>
</dbReference>
<keyword evidence="4" id="KW-0812">Transmembrane</keyword>
<dbReference type="PANTHER" id="PTHR11062:SF235">
    <property type="entry name" value="GLYCOSYLTRANSFERASE-LIKE PROTEIN"/>
    <property type="match status" value="1"/>
</dbReference>
<dbReference type="PANTHER" id="PTHR11062">
    <property type="entry name" value="EXOSTOSIN HEPARAN SULFATE GLYCOSYLTRANSFERASE -RELATED"/>
    <property type="match status" value="1"/>
</dbReference>
<dbReference type="InterPro" id="IPR040911">
    <property type="entry name" value="Exostosin_GT47"/>
</dbReference>
<dbReference type="GO" id="GO:0000139">
    <property type="term" value="C:Golgi membrane"/>
    <property type="evidence" value="ECO:0007669"/>
    <property type="project" value="UniProtKB-SubCell"/>
</dbReference>
<protein>
    <recommendedName>
        <fullName evidence="7">Exostosin GT47 domain-containing protein</fullName>
    </recommendedName>
</protein>
<dbReference type="GO" id="GO:0016757">
    <property type="term" value="F:glycosyltransferase activity"/>
    <property type="evidence" value="ECO:0007669"/>
    <property type="project" value="UniProtKB-KW"/>
</dbReference>
<feature type="domain" description="Exostosin GT47" evidence="7">
    <location>
        <begin position="127"/>
        <end position="298"/>
    </location>
</feature>
<keyword evidence="9" id="KW-1185">Reference proteome</keyword>
<evidence type="ECO:0000256" key="4">
    <source>
        <dbReference type="ARBA" id="ARBA00022968"/>
    </source>
</evidence>
<accession>A0A835DQ28</accession>
<comment type="subcellular location">
    <subcellularLocation>
        <location evidence="1">Golgi apparatus membrane</location>
        <topology evidence="1">Single-pass type II membrane protein</topology>
    </subcellularLocation>
</comment>
<keyword evidence="3" id="KW-0808">Transferase</keyword>
<gene>
    <name evidence="8" type="ORF">HHK36_007700</name>
</gene>
<dbReference type="Pfam" id="PF03016">
    <property type="entry name" value="Exostosin_GT47"/>
    <property type="match status" value="2"/>
</dbReference>
<evidence type="ECO:0000313" key="9">
    <source>
        <dbReference type="Proteomes" id="UP000655225"/>
    </source>
</evidence>
<dbReference type="OMA" id="WSAVSHY"/>
<proteinExistence type="inferred from homology"/>
<evidence type="ECO:0000256" key="6">
    <source>
        <dbReference type="SAM" id="MobiDB-lite"/>
    </source>
</evidence>
<evidence type="ECO:0000256" key="2">
    <source>
        <dbReference type="ARBA" id="ARBA00010271"/>
    </source>
</evidence>
<feature type="domain" description="Exostosin GT47" evidence="7">
    <location>
        <begin position="399"/>
        <end position="507"/>
    </location>
</feature>
<feature type="region of interest" description="Disordered" evidence="6">
    <location>
        <begin position="82"/>
        <end position="107"/>
    </location>
</feature>
<reference evidence="8 9" key="1">
    <citation type="submission" date="2020-04" db="EMBL/GenBank/DDBJ databases">
        <title>Plant Genome Project.</title>
        <authorList>
            <person name="Zhang R.-G."/>
        </authorList>
    </citation>
    <scope>NUCLEOTIDE SEQUENCE [LARGE SCALE GENOMIC DNA]</scope>
    <source>
        <strain evidence="8">YNK0</strain>
        <tissue evidence="8">Leaf</tissue>
    </source>
</reference>
<comment type="similarity">
    <text evidence="2">Belongs to the glycosyltransferase 47 family.</text>
</comment>
<dbReference type="Proteomes" id="UP000655225">
    <property type="component" value="Unassembled WGS sequence"/>
</dbReference>
<dbReference type="EMBL" id="JABCRI010000004">
    <property type="protein sequence ID" value="KAF8408544.1"/>
    <property type="molecule type" value="Genomic_DNA"/>
</dbReference>
<keyword evidence="3" id="KW-0328">Glycosyltransferase</keyword>
<evidence type="ECO:0000256" key="5">
    <source>
        <dbReference type="ARBA" id="ARBA00023034"/>
    </source>
</evidence>
<name>A0A835DQ28_TETSI</name>
<evidence type="ECO:0000313" key="8">
    <source>
        <dbReference type="EMBL" id="KAF8408544.1"/>
    </source>
</evidence>
<keyword evidence="4" id="KW-0735">Signal-anchor</keyword>
<sequence length="558" mass="64105">MAEEVVRSSLYRRKPKLNFLRSCSMQQRRLIVVLLLLVAVVVSSWSAVSHYNISTPKTPTFELEFVGSKPLQASSLLESTRSKVNAAATRTNPRPTTKTKKGSRHVQKSGSYHNWELFNRDFEEMLHSFKIFVYPDVYIEDFSSARFARIFRPYSDPFHPKLGNYFSEHMFKIALLRSSMITFHPEEAHFFFMPFSINALRNDPRVHSEASIAEFVAQYTTRISRDFKFWNASGGSDHFYVHCHSVGRDAASKHHDLHNNAIQVACSSSYFQRLYTTHKDVGLPQVWPRPPEKSLNPPDARPNYMHWFPPRLGKRNMLSASTLAFGPLLPNQNILAPNLVRAFVSVMAKHATLCILSRQLLYSVSLNGNPGIVESVAPDSLLIDNNGFPIKLPMALWKRLVFFAGRMQNSQIRQELIATWANDTCMDIFPGNLPFPYEEGFRRSKYCLHVKGYEVNTARISDAIHYGCIPVIVSNHYDLPFANVLDWSKFSVVISHADISLLKQILLSISRQLYLSMYQNLCQVRRHFKWHATPRGYDSFHMTAYQLWVRRGMPSLSS</sequence>
<keyword evidence="5" id="KW-0333">Golgi apparatus</keyword>
<feature type="compositionally biased region" description="Low complexity" evidence="6">
    <location>
        <begin position="85"/>
        <end position="96"/>
    </location>
</feature>